<evidence type="ECO:0000259" key="15">
    <source>
        <dbReference type="Pfam" id="PF02773"/>
    </source>
</evidence>
<comment type="cofactor">
    <cofactor evidence="10">
        <name>K(+)</name>
        <dbReference type="ChEBI" id="CHEBI:29103"/>
    </cofactor>
    <text evidence="10">Binds 1 potassium ion per subunit.</text>
</comment>
<evidence type="ECO:0000256" key="11">
    <source>
        <dbReference type="RuleBase" id="RU000542"/>
    </source>
</evidence>
<dbReference type="PROSITE" id="PS00377">
    <property type="entry name" value="ADOMET_SYNTHASE_2"/>
    <property type="match status" value="1"/>
</dbReference>
<dbReference type="InterPro" id="IPR022636">
    <property type="entry name" value="S-AdoMet_synthetase_sfam"/>
</dbReference>
<keyword evidence="6 10" id="KW-0547">Nucleotide-binding</keyword>
<feature type="binding site" description="in other chain" evidence="10">
    <location>
        <position position="100"/>
    </location>
    <ligand>
        <name>L-methionine</name>
        <dbReference type="ChEBI" id="CHEBI:57844"/>
        <note>ligand shared between two neighboring subunits</note>
    </ligand>
</feature>
<keyword evidence="7 10" id="KW-0067">ATP-binding</keyword>
<dbReference type="GO" id="GO:0005524">
    <property type="term" value="F:ATP binding"/>
    <property type="evidence" value="ECO:0007669"/>
    <property type="project" value="UniProtKB-UniRule"/>
</dbReference>
<dbReference type="GO" id="GO:0006730">
    <property type="term" value="P:one-carbon metabolic process"/>
    <property type="evidence" value="ECO:0007669"/>
    <property type="project" value="UniProtKB-KW"/>
</dbReference>
<feature type="region of interest" description="Flexible loop" evidence="10">
    <location>
        <begin position="100"/>
        <end position="110"/>
    </location>
</feature>
<feature type="binding site" evidence="10">
    <location>
        <position position="282"/>
    </location>
    <ligand>
        <name>ATP</name>
        <dbReference type="ChEBI" id="CHEBI:30616"/>
        <note>ligand shared between two neighboring subunits</note>
    </ligand>
</feature>
<evidence type="ECO:0000256" key="12">
    <source>
        <dbReference type="RuleBase" id="RU004462"/>
    </source>
</evidence>
<comment type="pathway">
    <text evidence="1 10">Amino-acid biosynthesis; S-adenosyl-L-methionine biosynthesis; S-adenosyl-L-methionine from L-methionine: step 1/1.</text>
</comment>
<dbReference type="AlphaFoldDB" id="A0A2N6K2G0"/>
<keyword evidence="9 10" id="KW-0630">Potassium</keyword>
<comment type="catalytic activity">
    <reaction evidence="10">
        <text>L-methionine + ATP + H2O = S-adenosyl-L-methionine + phosphate + diphosphate</text>
        <dbReference type="Rhea" id="RHEA:21080"/>
        <dbReference type="ChEBI" id="CHEBI:15377"/>
        <dbReference type="ChEBI" id="CHEBI:30616"/>
        <dbReference type="ChEBI" id="CHEBI:33019"/>
        <dbReference type="ChEBI" id="CHEBI:43474"/>
        <dbReference type="ChEBI" id="CHEBI:57844"/>
        <dbReference type="ChEBI" id="CHEBI:59789"/>
        <dbReference type="EC" id="2.5.1.6"/>
    </reaction>
</comment>
<evidence type="ECO:0000256" key="9">
    <source>
        <dbReference type="ARBA" id="ARBA00022958"/>
    </source>
</evidence>
<comment type="subunit">
    <text evidence="10">Homotetramer; dimer of dimers.</text>
</comment>
<dbReference type="UniPathway" id="UPA00315">
    <property type="reaction ID" value="UER00080"/>
</dbReference>
<accession>A0A2N6K2G0</accession>
<evidence type="ECO:0000313" key="17">
    <source>
        <dbReference type="Proteomes" id="UP000235036"/>
    </source>
</evidence>
<dbReference type="EMBL" id="NRQW01000293">
    <property type="protein sequence ID" value="PLZ89260.1"/>
    <property type="molecule type" value="Genomic_DNA"/>
</dbReference>
<comment type="caution">
    <text evidence="16">The sequence shown here is derived from an EMBL/GenBank/DDBJ whole genome shotgun (WGS) entry which is preliminary data.</text>
</comment>
<feature type="binding site" description="in other chain" evidence="10">
    <location>
        <begin position="250"/>
        <end position="251"/>
    </location>
    <ligand>
        <name>ATP</name>
        <dbReference type="ChEBI" id="CHEBI:30616"/>
        <note>ligand shared between two neighboring subunits</note>
    </ligand>
</feature>
<evidence type="ECO:0000259" key="13">
    <source>
        <dbReference type="Pfam" id="PF00438"/>
    </source>
</evidence>
<keyword evidence="17" id="KW-1185">Reference proteome</keyword>
<dbReference type="Pfam" id="PF02772">
    <property type="entry name" value="S-AdoMet_synt_M"/>
    <property type="match status" value="1"/>
</dbReference>
<dbReference type="PROSITE" id="PS00376">
    <property type="entry name" value="ADOMET_SYNTHASE_1"/>
    <property type="match status" value="1"/>
</dbReference>
<dbReference type="RefSeq" id="WP_016869827.1">
    <property type="nucleotide sequence ID" value="NZ_CAWNVR010000392.1"/>
</dbReference>
<feature type="binding site" description="in other chain" evidence="10">
    <location>
        <position position="290"/>
    </location>
    <ligand>
        <name>L-methionine</name>
        <dbReference type="ChEBI" id="CHEBI:57844"/>
        <note>ligand shared between two neighboring subunits</note>
    </ligand>
</feature>
<feature type="domain" description="S-adenosylmethionine synthetase central" evidence="14">
    <location>
        <begin position="125"/>
        <end position="251"/>
    </location>
</feature>
<dbReference type="NCBIfam" id="TIGR01034">
    <property type="entry name" value="metK"/>
    <property type="match status" value="1"/>
</dbReference>
<feature type="binding site" evidence="10">
    <location>
        <position position="259"/>
    </location>
    <ligand>
        <name>L-methionine</name>
        <dbReference type="ChEBI" id="CHEBI:57844"/>
        <note>ligand shared between two neighboring subunits</note>
    </ligand>
</feature>
<dbReference type="InterPro" id="IPR002133">
    <property type="entry name" value="S-AdoMet_synthetase"/>
</dbReference>
<feature type="binding site" description="in other chain" evidence="10">
    <location>
        <begin position="265"/>
        <end position="266"/>
    </location>
    <ligand>
        <name>ATP</name>
        <dbReference type="ChEBI" id="CHEBI:30616"/>
        <note>ligand shared between two neighboring subunits</note>
    </ligand>
</feature>
<dbReference type="GO" id="GO:0006556">
    <property type="term" value="P:S-adenosylmethionine biosynthetic process"/>
    <property type="evidence" value="ECO:0007669"/>
    <property type="project" value="UniProtKB-UniRule"/>
</dbReference>
<evidence type="ECO:0000313" key="16">
    <source>
        <dbReference type="EMBL" id="PLZ89260.1"/>
    </source>
</evidence>
<evidence type="ECO:0000256" key="2">
    <source>
        <dbReference type="ARBA" id="ARBA00009685"/>
    </source>
</evidence>
<evidence type="ECO:0000256" key="4">
    <source>
        <dbReference type="ARBA" id="ARBA00022679"/>
    </source>
</evidence>
<dbReference type="InterPro" id="IPR022629">
    <property type="entry name" value="S-AdoMet_synt_central"/>
</dbReference>
<dbReference type="InterPro" id="IPR022631">
    <property type="entry name" value="ADOMET_SYNTHASE_CS"/>
</dbReference>
<dbReference type="FunFam" id="3.30.300.10:FF:000003">
    <property type="entry name" value="S-adenosylmethionine synthase"/>
    <property type="match status" value="1"/>
</dbReference>
<keyword evidence="3 10" id="KW-0554">One-carbon metabolism</keyword>
<gene>
    <name evidence="10" type="primary">metK</name>
    <name evidence="16" type="ORF">CEN44_13480</name>
</gene>
<feature type="binding site" evidence="10">
    <location>
        <position position="286"/>
    </location>
    <ligand>
        <name>ATP</name>
        <dbReference type="ChEBI" id="CHEBI:30616"/>
        <note>ligand shared between two neighboring subunits</note>
    </ligand>
</feature>
<feature type="binding site" evidence="10">
    <location>
        <position position="44"/>
    </location>
    <ligand>
        <name>K(+)</name>
        <dbReference type="ChEBI" id="CHEBI:29103"/>
    </ligand>
</feature>
<feature type="binding site" evidence="10">
    <location>
        <position position="259"/>
    </location>
    <ligand>
        <name>ATP</name>
        <dbReference type="ChEBI" id="CHEBI:30616"/>
        <note>ligand shared between two neighboring subunits</note>
    </ligand>
</feature>
<dbReference type="GO" id="GO:0004478">
    <property type="term" value="F:methionine adenosyltransferase activity"/>
    <property type="evidence" value="ECO:0007669"/>
    <property type="project" value="UniProtKB-UniRule"/>
</dbReference>
<dbReference type="InterPro" id="IPR022630">
    <property type="entry name" value="S-AdoMet_synt_C"/>
</dbReference>
<keyword evidence="5 10" id="KW-0479">Metal-binding</keyword>
<evidence type="ECO:0000256" key="1">
    <source>
        <dbReference type="ARBA" id="ARBA00005224"/>
    </source>
</evidence>
<dbReference type="EC" id="2.5.1.6" evidence="10"/>
<dbReference type="HAMAP" id="MF_00086">
    <property type="entry name" value="S_AdoMet_synth1"/>
    <property type="match status" value="1"/>
</dbReference>
<dbReference type="Pfam" id="PF02773">
    <property type="entry name" value="S-AdoMet_synt_C"/>
    <property type="match status" value="1"/>
</dbReference>
<dbReference type="SUPFAM" id="SSF55973">
    <property type="entry name" value="S-adenosylmethionine synthetase"/>
    <property type="match status" value="3"/>
</dbReference>
<keyword evidence="8 10" id="KW-0460">Magnesium</keyword>
<evidence type="ECO:0000256" key="6">
    <source>
        <dbReference type="ARBA" id="ARBA00022741"/>
    </source>
</evidence>
<dbReference type="PANTHER" id="PTHR11964">
    <property type="entry name" value="S-ADENOSYLMETHIONINE SYNTHETASE"/>
    <property type="match status" value="1"/>
</dbReference>
<comment type="similarity">
    <text evidence="2 10 12">Belongs to the AdoMet synthase family.</text>
</comment>
<comment type="function">
    <text evidence="10">Catalyzes the formation of S-adenosylmethionine (AdoMet) from methionine and ATP. The overall synthetic reaction is composed of two sequential steps, AdoMet formation and the subsequent tripolyphosphate hydrolysis which occurs prior to release of AdoMet from the enzyme.</text>
</comment>
<feature type="binding site" description="in other chain" evidence="10">
    <location>
        <position position="16"/>
    </location>
    <ligand>
        <name>ATP</name>
        <dbReference type="ChEBI" id="CHEBI:30616"/>
        <note>ligand shared between two neighboring subunits</note>
    </ligand>
</feature>
<dbReference type="InterPro" id="IPR022628">
    <property type="entry name" value="S-AdoMet_synt_N"/>
</dbReference>
<evidence type="ECO:0000256" key="3">
    <source>
        <dbReference type="ARBA" id="ARBA00022563"/>
    </source>
</evidence>
<evidence type="ECO:0000256" key="5">
    <source>
        <dbReference type="ARBA" id="ARBA00022723"/>
    </source>
</evidence>
<evidence type="ECO:0000256" key="10">
    <source>
        <dbReference type="HAMAP-Rule" id="MF_00086"/>
    </source>
</evidence>
<dbReference type="Proteomes" id="UP000235036">
    <property type="component" value="Unassembled WGS sequence"/>
</dbReference>
<comment type="cofactor">
    <cofactor evidence="10">
        <name>Mg(2+)</name>
        <dbReference type="ChEBI" id="CHEBI:18420"/>
    </cofactor>
    <text evidence="10">Binds 2 divalent ions per subunit.</text>
</comment>
<dbReference type="CDD" id="cd18079">
    <property type="entry name" value="S-AdoMet_synt"/>
    <property type="match status" value="1"/>
</dbReference>
<dbReference type="GO" id="GO:0005737">
    <property type="term" value="C:cytoplasm"/>
    <property type="evidence" value="ECO:0007669"/>
    <property type="project" value="UniProtKB-SubCell"/>
</dbReference>
<comment type="subcellular location">
    <subcellularLocation>
        <location evidence="10 11">Cytoplasm</location>
    </subcellularLocation>
</comment>
<proteinExistence type="inferred from homology"/>
<protein>
    <recommendedName>
        <fullName evidence="10">S-adenosylmethionine synthase</fullName>
        <shortName evidence="10">AdoMet synthase</shortName>
        <ecNumber evidence="10">2.5.1.6</ecNumber>
    </recommendedName>
    <alternativeName>
        <fullName evidence="10">MAT</fullName>
    </alternativeName>
    <alternativeName>
        <fullName evidence="10">Methionine adenosyltransferase</fullName>
    </alternativeName>
</protein>
<evidence type="ECO:0000256" key="7">
    <source>
        <dbReference type="ARBA" id="ARBA00022840"/>
    </source>
</evidence>
<reference evidence="16 17" key="1">
    <citation type="submission" date="2017-08" db="EMBL/GenBank/DDBJ databases">
        <title>Genomes of Fischerella (Mastigocladus) sp. strains.</title>
        <authorList>
            <person name="Miller S.R."/>
        </authorList>
    </citation>
    <scope>NUCLEOTIDE SEQUENCE [LARGE SCALE GENOMIC DNA]</scope>
    <source>
        <strain evidence="16 17">CCMEE 5323</strain>
    </source>
</reference>
<dbReference type="Gene3D" id="3.30.300.10">
    <property type="match status" value="3"/>
</dbReference>
<feature type="binding site" description="in other chain" evidence="10">
    <location>
        <begin position="174"/>
        <end position="176"/>
    </location>
    <ligand>
        <name>ATP</name>
        <dbReference type="ChEBI" id="CHEBI:30616"/>
        <note>ligand shared between two neighboring subunits</note>
    </ligand>
</feature>
<evidence type="ECO:0000256" key="8">
    <source>
        <dbReference type="ARBA" id="ARBA00022842"/>
    </source>
</evidence>
<sequence length="420" mass="45350">MSKRYLFTSESVTEGHPDKICDQISDAILDTLLTQDPTSRVAAEVVVNTGLVLITGEITSKASVNYVNIARKKIAEIGYTDAVNGFCSNSCSVLVALDEQSPDIAQGVNTAHEARQDSEEQFDKVGAGDQGIMFGFACNETPELMPLPISLAHRIARRLAAVRKTGQLAYLRPDGKTQVTVAYEDGRPVGIDTILISTQHTPTIGDITDEAEVQAKIKKDLWSAVVEPVFGDLEVQPDENTRFLVNPTGKFVIGGPQGDSGLTGRKIIVDTYGGYSRHGGGAFSGKDPTKVDRSAAYACRYAAKNIVAAGLAEKCEVQLSYAIGVARPVSIMVDTFGTGKVDDQTLLQLITDHFELRPAGIIHTFNLRNLPSERGGRFYQDVAAYGHFGRTDLDLPWERTDKAELLKQALSKEASTAAIA</sequence>
<keyword evidence="10" id="KW-0963">Cytoplasm</keyword>
<feature type="domain" description="S-adenosylmethionine synthetase C-terminal" evidence="15">
    <location>
        <begin position="253"/>
        <end position="399"/>
    </location>
</feature>
<evidence type="ECO:0000259" key="14">
    <source>
        <dbReference type="Pfam" id="PF02772"/>
    </source>
</evidence>
<feature type="binding site" evidence="10">
    <location>
        <position position="18"/>
    </location>
    <ligand>
        <name>Mg(2+)</name>
        <dbReference type="ChEBI" id="CHEBI:18420"/>
    </ligand>
</feature>
<dbReference type="GO" id="GO:0000287">
    <property type="term" value="F:magnesium ion binding"/>
    <property type="evidence" value="ECO:0007669"/>
    <property type="project" value="UniProtKB-UniRule"/>
</dbReference>
<feature type="binding site" description="in other chain" evidence="10">
    <location>
        <position position="57"/>
    </location>
    <ligand>
        <name>L-methionine</name>
        <dbReference type="ChEBI" id="CHEBI:57844"/>
        <note>ligand shared between two neighboring subunits</note>
    </ligand>
</feature>
<dbReference type="PIRSF" id="PIRSF000497">
    <property type="entry name" value="MAT"/>
    <property type="match status" value="1"/>
</dbReference>
<dbReference type="Pfam" id="PF00438">
    <property type="entry name" value="S-AdoMet_synt_N"/>
    <property type="match status" value="1"/>
</dbReference>
<name>A0A2N6K2G0_FISMU</name>
<feature type="domain" description="S-adenosylmethionine synthetase N-terminal" evidence="13">
    <location>
        <begin position="5"/>
        <end position="102"/>
    </location>
</feature>
<organism evidence="16 17">
    <name type="scientific">Fischerella muscicola CCMEE 5323</name>
    <dbReference type="NCBI Taxonomy" id="2019572"/>
    <lineage>
        <taxon>Bacteria</taxon>
        <taxon>Bacillati</taxon>
        <taxon>Cyanobacteriota</taxon>
        <taxon>Cyanophyceae</taxon>
        <taxon>Nostocales</taxon>
        <taxon>Hapalosiphonaceae</taxon>
        <taxon>Fischerella</taxon>
    </lineage>
</organism>
<keyword evidence="4 10" id="KW-0808">Transferase</keyword>